<evidence type="ECO:0008006" key="5">
    <source>
        <dbReference type="Google" id="ProtNLM"/>
    </source>
</evidence>
<dbReference type="Proteomes" id="UP001500582">
    <property type="component" value="Unassembled WGS sequence"/>
</dbReference>
<name>A0ABP8HHR8_9SPHI</name>
<dbReference type="RefSeq" id="WP_345213968.1">
    <property type="nucleotide sequence ID" value="NZ_BAABFT010000023.1"/>
</dbReference>
<proteinExistence type="predicted"/>
<dbReference type="EMBL" id="BAABFT010000023">
    <property type="protein sequence ID" value="GAA4339462.1"/>
    <property type="molecule type" value="Genomic_DNA"/>
</dbReference>
<protein>
    <recommendedName>
        <fullName evidence="5">Pentapeptide MXKDX repeat protein</fullName>
    </recommendedName>
</protein>
<organism evidence="3 4">
    <name type="scientific">Mucilaginibacter gynuensis</name>
    <dbReference type="NCBI Taxonomy" id="1302236"/>
    <lineage>
        <taxon>Bacteria</taxon>
        <taxon>Pseudomonadati</taxon>
        <taxon>Bacteroidota</taxon>
        <taxon>Sphingobacteriia</taxon>
        <taxon>Sphingobacteriales</taxon>
        <taxon>Sphingobacteriaceae</taxon>
        <taxon>Mucilaginibacter</taxon>
    </lineage>
</organism>
<gene>
    <name evidence="3" type="ORF">GCM10023149_50150</name>
</gene>
<feature type="region of interest" description="Disordered" evidence="1">
    <location>
        <begin position="28"/>
        <end position="71"/>
    </location>
</feature>
<evidence type="ECO:0000313" key="4">
    <source>
        <dbReference type="Proteomes" id="UP001500582"/>
    </source>
</evidence>
<sequence length="71" mass="7779">MKKIILSAALILSTVAASFANTTTTIRDKKDISQADARDKKDISQADAKRDKKDISQADAKRDKKDISQAD</sequence>
<comment type="caution">
    <text evidence="3">The sequence shown here is derived from an EMBL/GenBank/DDBJ whole genome shotgun (WGS) entry which is preliminary data.</text>
</comment>
<evidence type="ECO:0000256" key="1">
    <source>
        <dbReference type="SAM" id="MobiDB-lite"/>
    </source>
</evidence>
<feature type="chain" id="PRO_5046178827" description="Pentapeptide MXKDX repeat protein" evidence="2">
    <location>
        <begin position="21"/>
        <end position="71"/>
    </location>
</feature>
<evidence type="ECO:0000256" key="2">
    <source>
        <dbReference type="SAM" id="SignalP"/>
    </source>
</evidence>
<evidence type="ECO:0000313" key="3">
    <source>
        <dbReference type="EMBL" id="GAA4339462.1"/>
    </source>
</evidence>
<accession>A0ABP8HHR8</accession>
<reference evidence="4" key="1">
    <citation type="journal article" date="2019" name="Int. J. Syst. Evol. Microbiol.">
        <title>The Global Catalogue of Microorganisms (GCM) 10K type strain sequencing project: providing services to taxonomists for standard genome sequencing and annotation.</title>
        <authorList>
            <consortium name="The Broad Institute Genomics Platform"/>
            <consortium name="The Broad Institute Genome Sequencing Center for Infectious Disease"/>
            <person name="Wu L."/>
            <person name="Ma J."/>
        </authorList>
    </citation>
    <scope>NUCLEOTIDE SEQUENCE [LARGE SCALE GENOMIC DNA]</scope>
    <source>
        <strain evidence="4">JCM 17705</strain>
    </source>
</reference>
<keyword evidence="2" id="KW-0732">Signal</keyword>
<keyword evidence="4" id="KW-1185">Reference proteome</keyword>
<feature type="signal peptide" evidence="2">
    <location>
        <begin position="1"/>
        <end position="20"/>
    </location>
</feature>